<dbReference type="EMBL" id="FQXP01000003">
    <property type="protein sequence ID" value="SHH35711.1"/>
    <property type="molecule type" value="Genomic_DNA"/>
</dbReference>
<dbReference type="RefSeq" id="WP_072828948.1">
    <property type="nucleotide sequence ID" value="NZ_FQXP01000003.1"/>
</dbReference>
<evidence type="ECO:0008006" key="5">
    <source>
        <dbReference type="Google" id="ProtNLM"/>
    </source>
</evidence>
<reference evidence="3 4" key="1">
    <citation type="submission" date="2016-11" db="EMBL/GenBank/DDBJ databases">
        <authorList>
            <person name="Jaros S."/>
            <person name="Januszkiewicz K."/>
            <person name="Wedrychowicz H."/>
        </authorList>
    </citation>
    <scope>NUCLEOTIDE SEQUENCE [LARGE SCALE GENOMIC DNA]</scope>
    <source>
        <strain evidence="3 4">DSM 3089</strain>
    </source>
</reference>
<dbReference type="Proteomes" id="UP000184526">
    <property type="component" value="Unassembled WGS sequence"/>
</dbReference>
<evidence type="ECO:0000313" key="3">
    <source>
        <dbReference type="EMBL" id="SHH35711.1"/>
    </source>
</evidence>
<keyword evidence="2" id="KW-0732">Signal</keyword>
<feature type="signal peptide" evidence="2">
    <location>
        <begin position="1"/>
        <end position="20"/>
    </location>
</feature>
<dbReference type="InterPro" id="IPR025584">
    <property type="entry name" value="Cthe_2159"/>
</dbReference>
<evidence type="ECO:0000256" key="1">
    <source>
        <dbReference type="SAM" id="MobiDB-lite"/>
    </source>
</evidence>
<dbReference type="PROSITE" id="PS51257">
    <property type="entry name" value="PROKAR_LIPOPROTEIN"/>
    <property type="match status" value="1"/>
</dbReference>
<dbReference type="OrthoDB" id="9812829at2"/>
<dbReference type="AlphaFoldDB" id="A0A1M5SB76"/>
<evidence type="ECO:0000256" key="2">
    <source>
        <dbReference type="SAM" id="SignalP"/>
    </source>
</evidence>
<accession>A0A1M5SB76</accession>
<evidence type="ECO:0000313" key="4">
    <source>
        <dbReference type="Proteomes" id="UP000184526"/>
    </source>
</evidence>
<feature type="compositionally biased region" description="Basic and acidic residues" evidence="1">
    <location>
        <begin position="575"/>
        <end position="591"/>
    </location>
</feature>
<dbReference type="STRING" id="1121306.SAMN02745196_00105"/>
<keyword evidence="4" id="KW-1185">Reference proteome</keyword>
<dbReference type="Pfam" id="PF14262">
    <property type="entry name" value="Cthe_2159"/>
    <property type="match status" value="1"/>
</dbReference>
<sequence>MKKKLIMMLFAISICTSVVGCTKNENTKNIDNTSAISENNEANEVDTTIQLGDEIIINGDGAVAENNKVKITSSGTYEISGKLEEGQIIVEAGDEDNVDIILNGAEVSCSNSSPIYIKNAKNASIKLLEGTESKVTDGANYVLEDTEKNEPDAAIFSKCDLKIKGTGSLIVDANYNNGIASKDDLEIKNGNITVTAINDAIRGRDSIVVTEGVFNINSGGDAMESNNDEDAERGYITIDGGKFNINTSSKDIATQSSKGIKAITKITINNGEFEINSADDGIHSNGTIEVNGGNINISSGDDGIHADSTLDINDGNINIFKSYEGLESETININNGNICIVASDDGINASGGNDGSAMNGRPGQNKFQGAGKGAININGGYVYVNANGDGIDANGSISMSNGTVIVNGPEDNGNGALDYDGSFDMKGGILVAAGSLGMAQSPSTSSTQNSVNIMLKQQAANTLIHIENENGAELLTFAPSKTYQSVVICSPEIKMGESYKVYLGGTSTGALKDGVYSNGKYSGGTEKLSFTVSSNVTTISEEGVNVGKFNNKPGEGQMPEGRPPMSGAKPQMPVDGEKPKEDMVNEIKPRE</sequence>
<feature type="chain" id="PRO_5038654638" description="Carbohydrate-binding domain-containing protein" evidence="2">
    <location>
        <begin position="21"/>
        <end position="591"/>
    </location>
</feature>
<gene>
    <name evidence="3" type="ORF">SAMN02745196_00105</name>
</gene>
<organism evidence="3 4">
    <name type="scientific">Clostridium collagenovorans DSM 3089</name>
    <dbReference type="NCBI Taxonomy" id="1121306"/>
    <lineage>
        <taxon>Bacteria</taxon>
        <taxon>Bacillati</taxon>
        <taxon>Bacillota</taxon>
        <taxon>Clostridia</taxon>
        <taxon>Eubacteriales</taxon>
        <taxon>Clostridiaceae</taxon>
        <taxon>Clostridium</taxon>
    </lineage>
</organism>
<proteinExistence type="predicted"/>
<protein>
    <recommendedName>
        <fullName evidence="5">Carbohydrate-binding domain-containing protein</fullName>
    </recommendedName>
</protein>
<name>A0A1M5SB76_9CLOT</name>
<feature type="region of interest" description="Disordered" evidence="1">
    <location>
        <begin position="545"/>
        <end position="591"/>
    </location>
</feature>